<evidence type="ECO:0000313" key="1">
    <source>
        <dbReference type="EMBL" id="AYE36229.1"/>
    </source>
</evidence>
<dbReference type="AlphaFoldDB" id="A0A386PML0"/>
<dbReference type="KEGG" id="btur:DB313_01800"/>
<dbReference type="OrthoDB" id="349962at2"/>
<sequence>MGLFDFLFSIFNRELTPEQVRQKRIREVKNNLNKISNFFNASKIQALPQFAKFIYNLYKTFAPLKLFVQRYRNSNKIIHFVVEKYLNESQKKALDYIYSFSANDMPNFNSDVPKNLNNNLNYLFKNVTQEQIKLIDETCGALYIFFDLVSYSYYSIIKNFDGLFPEDDFVYKPRFNAVGCGLILDEIKDFLENIYSITDFAVWKNLYDILLEVYGDKGNFPIKPNIWLKIVTSIIEINKNKEILYLVRYVSGDPDYFPISNGKKPKPMTKTFFNDLAKHVANEIEKIKVLQKNSKSKIVAEKLFPAGTLLHLDNYNEKMNVKITSKIMSTPGYVYYELLGYLKTYVINFVKKDLNDTINILIIKGQWKDMEISRDMSNDMHSLINTYSSLIDFDNNLGEQGNYGNRIKALLHRASVGDKSSEKLLISIVADINKKAFVLLNEYYSIIYSMEQRLKDCLEDYVKPSSERELIYNWKELDIDLIKTYGNNINFGSIIKNIIGNLSLFLKLMDLYLERKHTV</sequence>
<name>A0A386PML0_9SPIR</name>
<dbReference type="EMBL" id="CP028884">
    <property type="protein sequence ID" value="AYE36229.1"/>
    <property type="molecule type" value="Genomic_DNA"/>
</dbReference>
<organism evidence="1 2">
    <name type="scientific">Borrelia turcica IST7</name>
    <dbReference type="NCBI Taxonomy" id="1104446"/>
    <lineage>
        <taxon>Bacteria</taxon>
        <taxon>Pseudomonadati</taxon>
        <taxon>Spirochaetota</taxon>
        <taxon>Spirochaetia</taxon>
        <taxon>Spirochaetales</taxon>
        <taxon>Borreliaceae</taxon>
        <taxon>Borrelia</taxon>
    </lineage>
</organism>
<keyword evidence="2" id="KW-1185">Reference proteome</keyword>
<protein>
    <submittedName>
        <fullName evidence="1">Uncharacterized protein</fullName>
    </submittedName>
</protein>
<evidence type="ECO:0000313" key="2">
    <source>
        <dbReference type="Proteomes" id="UP000275571"/>
    </source>
</evidence>
<proteinExistence type="predicted"/>
<accession>A0A386PML0</accession>
<dbReference type="Proteomes" id="UP000275571">
    <property type="component" value="Chromosome"/>
</dbReference>
<reference evidence="1 2" key="1">
    <citation type="journal article" date="2018" name="Infect. Genet. Evol.">
        <title>Genome-wide analysis of Borrelia turcica and 'Candidatus Borrelia tachyglossi' shows relapsing fever-like genomes with unique genomic links to Lyme disease Borrelia.</title>
        <authorList>
            <person name="Gofton A.W."/>
            <person name="Margos G."/>
            <person name="Fingerle V."/>
            <person name="Hepner S."/>
            <person name="Loh S.M."/>
            <person name="Ryan U."/>
            <person name="Irwin P."/>
            <person name="Oskam C.L."/>
        </authorList>
    </citation>
    <scope>NUCLEOTIDE SEQUENCE [LARGE SCALE GENOMIC DNA]</scope>
    <source>
        <strain evidence="1 2">IST7</strain>
    </source>
</reference>
<gene>
    <name evidence="1" type="ORF">DB313_01800</name>
</gene>